<proteinExistence type="predicted"/>
<gene>
    <name evidence="3" type="ORF">NMU02_04945</name>
</gene>
<dbReference type="InterPro" id="IPR000086">
    <property type="entry name" value="NUDIX_hydrolase_dom"/>
</dbReference>
<feature type="domain" description="NrtR DNA-binding winged helix" evidence="2">
    <location>
        <begin position="154"/>
        <end position="214"/>
    </location>
</feature>
<dbReference type="InterPro" id="IPR054105">
    <property type="entry name" value="WHD_NrtR"/>
</dbReference>
<dbReference type="Pfam" id="PF00293">
    <property type="entry name" value="NUDIX"/>
    <property type="match status" value="1"/>
</dbReference>
<keyword evidence="4" id="KW-1185">Reference proteome</keyword>
<evidence type="ECO:0000259" key="2">
    <source>
        <dbReference type="Pfam" id="PF21906"/>
    </source>
</evidence>
<dbReference type="RefSeq" id="WP_255026223.1">
    <property type="nucleotide sequence ID" value="NZ_JANDHW010000004.1"/>
</dbReference>
<dbReference type="SUPFAM" id="SSF46785">
    <property type="entry name" value="Winged helix' DNA-binding domain"/>
    <property type="match status" value="1"/>
</dbReference>
<dbReference type="Pfam" id="PF21906">
    <property type="entry name" value="WHD_NrtR"/>
    <property type="match status" value="1"/>
</dbReference>
<evidence type="ECO:0000313" key="3">
    <source>
        <dbReference type="EMBL" id="MCP9611433.1"/>
    </source>
</evidence>
<dbReference type="PANTHER" id="PTHR43736">
    <property type="entry name" value="ADP-RIBOSE PYROPHOSPHATASE"/>
    <property type="match status" value="1"/>
</dbReference>
<dbReference type="InterPro" id="IPR036388">
    <property type="entry name" value="WH-like_DNA-bd_sf"/>
</dbReference>
<dbReference type="Proteomes" id="UP001205603">
    <property type="component" value="Unassembled WGS sequence"/>
</dbReference>
<sequence length="231" mass="26616">MNSVNFYQGQSRFLIAVDCVILGFIGNEIKLLTFRRKIEPNQGGLSLLGGFMSDNEDIDQAASRVVKNLTGLENVYMDQVAAYGKINRDPGERVISVAYYALINIDDYKNSIIADSGAKWVNLERIDELIFDHKQMVCDAIVKLRRQAALFPIGFNLLPERFTLTQLQMLYESIYGEKLDKRNFRKKILGMGILERLDEKDKINSKRGAYYFVFNKEKYHRMLEKGFVFAI</sequence>
<dbReference type="InterPro" id="IPR015797">
    <property type="entry name" value="NUDIX_hydrolase-like_dom_sf"/>
</dbReference>
<dbReference type="CDD" id="cd18873">
    <property type="entry name" value="NUDIX_NadM_like"/>
    <property type="match status" value="1"/>
</dbReference>
<protein>
    <submittedName>
        <fullName evidence="3">DNA mismatch repair protein MutT</fullName>
    </submittedName>
</protein>
<comment type="caution">
    <text evidence="3">The sequence shown here is derived from an EMBL/GenBank/DDBJ whole genome shotgun (WGS) entry which is preliminary data.</text>
</comment>
<accession>A0ABT1MFL7</accession>
<dbReference type="Gene3D" id="1.10.10.10">
    <property type="entry name" value="Winged helix-like DNA-binding domain superfamily/Winged helix DNA-binding domain"/>
    <property type="match status" value="1"/>
</dbReference>
<evidence type="ECO:0000313" key="4">
    <source>
        <dbReference type="Proteomes" id="UP001205603"/>
    </source>
</evidence>
<dbReference type="EMBL" id="JANDHW010000004">
    <property type="protein sequence ID" value="MCP9611433.1"/>
    <property type="molecule type" value="Genomic_DNA"/>
</dbReference>
<dbReference type="InterPro" id="IPR036390">
    <property type="entry name" value="WH_DNA-bd_sf"/>
</dbReference>
<reference evidence="3 4" key="1">
    <citation type="submission" date="2022-07" db="EMBL/GenBank/DDBJ databases">
        <title>Fecal culturing of patients with breast cancer.</title>
        <authorList>
            <person name="Teng N.M.Y."/>
            <person name="Kiu R."/>
            <person name="Evans R."/>
            <person name="Baker D.J."/>
            <person name="Zenner C."/>
            <person name="Robinson S.D."/>
            <person name="Hall L.J."/>
        </authorList>
    </citation>
    <scope>NUCLEOTIDE SEQUENCE [LARGE SCALE GENOMIC DNA]</scope>
    <source>
        <strain evidence="3 4">LH1063</strain>
    </source>
</reference>
<dbReference type="Gene3D" id="3.90.79.10">
    <property type="entry name" value="Nucleoside Triphosphate Pyrophosphohydrolase"/>
    <property type="match status" value="1"/>
</dbReference>
<evidence type="ECO:0000259" key="1">
    <source>
        <dbReference type="Pfam" id="PF00293"/>
    </source>
</evidence>
<dbReference type="SUPFAM" id="SSF55811">
    <property type="entry name" value="Nudix"/>
    <property type="match status" value="1"/>
</dbReference>
<dbReference type="PANTHER" id="PTHR43736:SF4">
    <property type="entry name" value="SLR1690 PROTEIN"/>
    <property type="match status" value="1"/>
</dbReference>
<organism evidence="3 4">
    <name type="scientific">Coprobacter tertius</name>
    <dbReference type="NCBI Taxonomy" id="2944915"/>
    <lineage>
        <taxon>Bacteria</taxon>
        <taxon>Pseudomonadati</taxon>
        <taxon>Bacteroidota</taxon>
        <taxon>Bacteroidia</taxon>
        <taxon>Bacteroidales</taxon>
        <taxon>Barnesiellaceae</taxon>
        <taxon>Coprobacter</taxon>
    </lineage>
</organism>
<name>A0ABT1MFL7_9BACT</name>
<feature type="domain" description="Nudix hydrolase" evidence="1">
    <location>
        <begin position="15"/>
        <end position="136"/>
    </location>
</feature>